<evidence type="ECO:0000256" key="5">
    <source>
        <dbReference type="ARBA" id="ARBA00022825"/>
    </source>
</evidence>
<dbReference type="InterPro" id="IPR001254">
    <property type="entry name" value="Trypsin_dom"/>
</dbReference>
<evidence type="ECO:0000256" key="8">
    <source>
        <dbReference type="RuleBase" id="RU363034"/>
    </source>
</evidence>
<keyword evidence="2" id="KW-0964">Secreted</keyword>
<dbReference type="InterPro" id="IPR009003">
    <property type="entry name" value="Peptidase_S1_PA"/>
</dbReference>
<dbReference type="PROSITE" id="PS50240">
    <property type="entry name" value="TRYPSIN_DOM"/>
    <property type="match status" value="1"/>
</dbReference>
<evidence type="ECO:0000259" key="10">
    <source>
        <dbReference type="PROSITE" id="PS50240"/>
    </source>
</evidence>
<keyword evidence="3 8" id="KW-0645">Protease</keyword>
<evidence type="ECO:0000256" key="6">
    <source>
        <dbReference type="ARBA" id="ARBA00023157"/>
    </source>
</evidence>
<evidence type="ECO:0000256" key="3">
    <source>
        <dbReference type="ARBA" id="ARBA00022670"/>
    </source>
</evidence>
<comment type="subcellular location">
    <subcellularLocation>
        <location evidence="1">Secreted</location>
        <location evidence="1">Extracellular space</location>
    </subcellularLocation>
</comment>
<dbReference type="PROSITE" id="PS00135">
    <property type="entry name" value="TRYPSIN_SER"/>
    <property type="match status" value="1"/>
</dbReference>
<protein>
    <recommendedName>
        <fullName evidence="7">chymotrypsin</fullName>
        <ecNumber evidence="7">3.4.21.1</ecNumber>
    </recommendedName>
</protein>
<dbReference type="InterPro" id="IPR018114">
    <property type="entry name" value="TRYPSIN_HIS"/>
</dbReference>
<dbReference type="EMBL" id="JBJJXI010000181">
    <property type="protein sequence ID" value="KAL3383871.1"/>
    <property type="molecule type" value="Genomic_DNA"/>
</dbReference>
<dbReference type="Proteomes" id="UP001627154">
    <property type="component" value="Unassembled WGS sequence"/>
</dbReference>
<feature type="domain" description="Peptidase S1" evidence="10">
    <location>
        <begin position="39"/>
        <end position="283"/>
    </location>
</feature>
<keyword evidence="4 8" id="KW-0378">Hydrolase</keyword>
<dbReference type="InterPro" id="IPR043504">
    <property type="entry name" value="Peptidase_S1_PA_chymotrypsin"/>
</dbReference>
<evidence type="ECO:0000256" key="9">
    <source>
        <dbReference type="SAM" id="SignalP"/>
    </source>
</evidence>
<evidence type="ECO:0000313" key="11">
    <source>
        <dbReference type="EMBL" id="KAL3383871.1"/>
    </source>
</evidence>
<keyword evidence="6" id="KW-1015">Disulfide bond</keyword>
<proteinExistence type="predicted"/>
<keyword evidence="5 8" id="KW-0720">Serine protease</keyword>
<dbReference type="AlphaFoldDB" id="A0ABD2VSZ3"/>
<dbReference type="CDD" id="cd00190">
    <property type="entry name" value="Tryp_SPc"/>
    <property type="match status" value="1"/>
</dbReference>
<dbReference type="FunFam" id="2.40.10.10:FF:000047">
    <property type="entry name" value="Trypsin eta"/>
    <property type="match status" value="1"/>
</dbReference>
<dbReference type="PRINTS" id="PR00722">
    <property type="entry name" value="CHYMOTRYPSIN"/>
</dbReference>
<organism evidence="11 12">
    <name type="scientific">Trichogramma kaykai</name>
    <dbReference type="NCBI Taxonomy" id="54128"/>
    <lineage>
        <taxon>Eukaryota</taxon>
        <taxon>Metazoa</taxon>
        <taxon>Ecdysozoa</taxon>
        <taxon>Arthropoda</taxon>
        <taxon>Hexapoda</taxon>
        <taxon>Insecta</taxon>
        <taxon>Pterygota</taxon>
        <taxon>Neoptera</taxon>
        <taxon>Endopterygota</taxon>
        <taxon>Hymenoptera</taxon>
        <taxon>Apocrita</taxon>
        <taxon>Proctotrupomorpha</taxon>
        <taxon>Chalcidoidea</taxon>
        <taxon>Trichogrammatidae</taxon>
        <taxon>Trichogramma</taxon>
    </lineage>
</organism>
<dbReference type="GO" id="GO:0016485">
    <property type="term" value="P:protein processing"/>
    <property type="evidence" value="ECO:0007669"/>
    <property type="project" value="UniProtKB-ARBA"/>
</dbReference>
<dbReference type="GO" id="GO:0005576">
    <property type="term" value="C:extracellular region"/>
    <property type="evidence" value="ECO:0007669"/>
    <property type="project" value="UniProtKB-SubCell"/>
</dbReference>
<dbReference type="SMART" id="SM00020">
    <property type="entry name" value="Tryp_SPc"/>
    <property type="match status" value="1"/>
</dbReference>
<feature type="signal peptide" evidence="9">
    <location>
        <begin position="1"/>
        <end position="17"/>
    </location>
</feature>
<feature type="chain" id="PRO_5044837316" description="chymotrypsin" evidence="9">
    <location>
        <begin position="18"/>
        <end position="285"/>
    </location>
</feature>
<keyword evidence="9" id="KW-0732">Signal</keyword>
<accession>A0ABD2VSZ3</accession>
<name>A0ABD2VSZ3_9HYME</name>
<evidence type="ECO:0000256" key="2">
    <source>
        <dbReference type="ARBA" id="ARBA00022525"/>
    </source>
</evidence>
<dbReference type="InterPro" id="IPR001314">
    <property type="entry name" value="Peptidase_S1A"/>
</dbReference>
<sequence length="285" mass="30339">MFTKLFWFSCIVAAALATTPRIGLRLPRWNPAGSNPSRIVGGNDASPGEFPHQVSLQWGLPPILPLSHMCGGSIISESWILTAAHCPKGVPFGNLYVVAGKYLIGSREATEQKSVVKKSYIHPKYPGNVAPYDIALLKLSTPFKFNEKVQPIALPKADVYPEGDVTLSGWGSTSTSQFPVMPDKLQKAVLPVVDLESCEKAIQTMEPGNSPLHETNVCTGPLTGGVSACSGDSGGPLIKISKQGKPEVIGIVSWGFIPCGSEGAPSVYTRTSAHIDWIKSVIGES</sequence>
<evidence type="ECO:0000256" key="4">
    <source>
        <dbReference type="ARBA" id="ARBA00022801"/>
    </source>
</evidence>
<dbReference type="GO" id="GO:0004252">
    <property type="term" value="F:serine-type endopeptidase activity"/>
    <property type="evidence" value="ECO:0007669"/>
    <property type="project" value="UniProtKB-EC"/>
</dbReference>
<dbReference type="PANTHER" id="PTHR24252">
    <property type="entry name" value="ACROSIN-RELATED"/>
    <property type="match status" value="1"/>
</dbReference>
<evidence type="ECO:0000256" key="1">
    <source>
        <dbReference type="ARBA" id="ARBA00004239"/>
    </source>
</evidence>
<reference evidence="11 12" key="1">
    <citation type="journal article" date="2024" name="bioRxiv">
        <title>A reference genome for Trichogramma kaykai: A tiny desert-dwelling parasitoid wasp with competing sex-ratio distorters.</title>
        <authorList>
            <person name="Culotta J."/>
            <person name="Lindsey A.R."/>
        </authorList>
    </citation>
    <scope>NUCLEOTIDE SEQUENCE [LARGE SCALE GENOMIC DNA]</scope>
    <source>
        <strain evidence="11 12">KSX58</strain>
    </source>
</reference>
<evidence type="ECO:0000256" key="7">
    <source>
        <dbReference type="ARBA" id="ARBA00044036"/>
    </source>
</evidence>
<comment type="caution">
    <text evidence="11">The sequence shown here is derived from an EMBL/GenBank/DDBJ whole genome shotgun (WGS) entry which is preliminary data.</text>
</comment>
<evidence type="ECO:0000313" key="12">
    <source>
        <dbReference type="Proteomes" id="UP001627154"/>
    </source>
</evidence>
<dbReference type="Pfam" id="PF00089">
    <property type="entry name" value="Trypsin"/>
    <property type="match status" value="1"/>
</dbReference>
<dbReference type="SUPFAM" id="SSF50494">
    <property type="entry name" value="Trypsin-like serine proteases"/>
    <property type="match status" value="1"/>
</dbReference>
<dbReference type="Gene3D" id="2.40.10.10">
    <property type="entry name" value="Trypsin-like serine proteases"/>
    <property type="match status" value="1"/>
</dbReference>
<gene>
    <name evidence="11" type="ORF">TKK_020236</name>
</gene>
<keyword evidence="12" id="KW-1185">Reference proteome</keyword>
<dbReference type="PANTHER" id="PTHR24252:SF10">
    <property type="entry name" value="SERINE PROTEASE 56"/>
    <property type="match status" value="1"/>
</dbReference>
<dbReference type="EC" id="3.4.21.1" evidence="7"/>
<dbReference type="PROSITE" id="PS00134">
    <property type="entry name" value="TRYPSIN_HIS"/>
    <property type="match status" value="1"/>
</dbReference>
<dbReference type="InterPro" id="IPR033116">
    <property type="entry name" value="TRYPSIN_SER"/>
</dbReference>